<dbReference type="PROSITE" id="PS51257">
    <property type="entry name" value="PROKAR_LIPOPROTEIN"/>
    <property type="match status" value="1"/>
</dbReference>
<sequence>MPADQRPVGDVELTRRQVVRTGLTAPALLALSGCALRVGQPDADPTMPAPSPDELARERVAAQADALAASAGATAKLRPDDARQLTLIAAQHREHAAALRPVPAAGGGRATSTATSSPASTPGVSSGGATRRTALGRQALAERQGATAVEADLGRVSPDVARLLASVAACRTVHADVLERLARGATT</sequence>
<keyword evidence="3" id="KW-1185">Reference proteome</keyword>
<gene>
    <name evidence="2" type="ORF">ACFQDO_19975</name>
</gene>
<protein>
    <recommendedName>
        <fullName evidence="4">DUF4439 domain-containing protein</fullName>
    </recommendedName>
</protein>
<dbReference type="RefSeq" id="WP_345717926.1">
    <property type="nucleotide sequence ID" value="NZ_BAABFP010000007.1"/>
</dbReference>
<name>A0ABW1JKG6_9ACTN</name>
<proteinExistence type="predicted"/>
<evidence type="ECO:0008006" key="4">
    <source>
        <dbReference type="Google" id="ProtNLM"/>
    </source>
</evidence>
<comment type="caution">
    <text evidence="2">The sequence shown here is derived from an EMBL/GenBank/DDBJ whole genome shotgun (WGS) entry which is preliminary data.</text>
</comment>
<dbReference type="Proteomes" id="UP001596189">
    <property type="component" value="Unassembled WGS sequence"/>
</dbReference>
<feature type="compositionally biased region" description="Low complexity" evidence="1">
    <location>
        <begin position="110"/>
        <end position="130"/>
    </location>
</feature>
<evidence type="ECO:0000313" key="3">
    <source>
        <dbReference type="Proteomes" id="UP001596189"/>
    </source>
</evidence>
<reference evidence="3" key="1">
    <citation type="journal article" date="2019" name="Int. J. Syst. Evol. Microbiol.">
        <title>The Global Catalogue of Microorganisms (GCM) 10K type strain sequencing project: providing services to taxonomists for standard genome sequencing and annotation.</title>
        <authorList>
            <consortium name="The Broad Institute Genomics Platform"/>
            <consortium name="The Broad Institute Genome Sequencing Center for Infectious Disease"/>
            <person name="Wu L."/>
            <person name="Ma J."/>
        </authorList>
    </citation>
    <scope>NUCLEOTIDE SEQUENCE [LARGE SCALE GENOMIC DNA]</scope>
    <source>
        <strain evidence="3">KACC 14249</strain>
    </source>
</reference>
<evidence type="ECO:0000256" key="1">
    <source>
        <dbReference type="SAM" id="MobiDB-lite"/>
    </source>
</evidence>
<accession>A0ABW1JKG6</accession>
<evidence type="ECO:0000313" key="2">
    <source>
        <dbReference type="EMBL" id="MFC6009417.1"/>
    </source>
</evidence>
<dbReference type="EMBL" id="JBHSRD010000008">
    <property type="protein sequence ID" value="MFC6009417.1"/>
    <property type="molecule type" value="Genomic_DNA"/>
</dbReference>
<organism evidence="2 3">
    <name type="scientific">Angustibacter luteus</name>
    <dbReference type="NCBI Taxonomy" id="658456"/>
    <lineage>
        <taxon>Bacteria</taxon>
        <taxon>Bacillati</taxon>
        <taxon>Actinomycetota</taxon>
        <taxon>Actinomycetes</taxon>
        <taxon>Kineosporiales</taxon>
        <taxon>Kineosporiaceae</taxon>
    </lineage>
</organism>
<feature type="region of interest" description="Disordered" evidence="1">
    <location>
        <begin position="98"/>
        <end position="130"/>
    </location>
</feature>